<reference evidence="1" key="1">
    <citation type="submission" date="2013-11" db="EMBL/GenBank/DDBJ databases">
        <title>Genome sequence of the fusiform rust pathogen reveals effectors for host alternation and coevolution with pine.</title>
        <authorList>
            <consortium name="DOE Joint Genome Institute"/>
            <person name="Smith K."/>
            <person name="Pendleton A."/>
            <person name="Kubisiak T."/>
            <person name="Anderson C."/>
            <person name="Salamov A."/>
            <person name="Aerts A."/>
            <person name="Riley R."/>
            <person name="Clum A."/>
            <person name="Lindquist E."/>
            <person name="Ence D."/>
            <person name="Campbell M."/>
            <person name="Kronenberg Z."/>
            <person name="Feau N."/>
            <person name="Dhillon B."/>
            <person name="Hamelin R."/>
            <person name="Burleigh J."/>
            <person name="Smith J."/>
            <person name="Yandell M."/>
            <person name="Nelson C."/>
            <person name="Grigoriev I."/>
            <person name="Davis J."/>
        </authorList>
    </citation>
    <scope>NUCLEOTIDE SEQUENCE</scope>
    <source>
        <strain evidence="1">G11</strain>
    </source>
</reference>
<sequence length="54" mass="6269">MSEQQLPHIQLRSFKDWYASQFGEITYTSPTLTIGAQGDWTSRKHMAHSWAVPF</sequence>
<dbReference type="EMBL" id="MU167510">
    <property type="protein sequence ID" value="KAG0139870.1"/>
    <property type="molecule type" value="Genomic_DNA"/>
</dbReference>
<protein>
    <submittedName>
        <fullName evidence="1">Uncharacterized protein</fullName>
    </submittedName>
</protein>
<comment type="caution">
    <text evidence="1">The sequence shown here is derived from an EMBL/GenBank/DDBJ whole genome shotgun (WGS) entry which is preliminary data.</text>
</comment>
<name>A0A9P6T5T1_9BASI</name>
<proteinExistence type="predicted"/>
<organism evidence="1 2">
    <name type="scientific">Cronartium quercuum f. sp. fusiforme G11</name>
    <dbReference type="NCBI Taxonomy" id="708437"/>
    <lineage>
        <taxon>Eukaryota</taxon>
        <taxon>Fungi</taxon>
        <taxon>Dikarya</taxon>
        <taxon>Basidiomycota</taxon>
        <taxon>Pucciniomycotina</taxon>
        <taxon>Pucciniomycetes</taxon>
        <taxon>Pucciniales</taxon>
        <taxon>Coleosporiaceae</taxon>
        <taxon>Cronartium</taxon>
    </lineage>
</organism>
<evidence type="ECO:0000313" key="1">
    <source>
        <dbReference type="EMBL" id="KAG0139870.1"/>
    </source>
</evidence>
<evidence type="ECO:0000313" key="2">
    <source>
        <dbReference type="Proteomes" id="UP000886653"/>
    </source>
</evidence>
<accession>A0A9P6T5T1</accession>
<dbReference type="AlphaFoldDB" id="A0A9P6T5T1"/>
<feature type="non-terminal residue" evidence="1">
    <location>
        <position position="54"/>
    </location>
</feature>
<dbReference type="Proteomes" id="UP000886653">
    <property type="component" value="Unassembled WGS sequence"/>
</dbReference>
<gene>
    <name evidence="1" type="ORF">CROQUDRAFT_665916</name>
</gene>
<keyword evidence="2" id="KW-1185">Reference proteome</keyword>